<dbReference type="InterPro" id="IPR014710">
    <property type="entry name" value="RmlC-like_jellyroll"/>
</dbReference>
<dbReference type="Gene3D" id="3.40.50.720">
    <property type="entry name" value="NAD(P)-binding Rossmann-like Domain"/>
    <property type="match status" value="1"/>
</dbReference>
<sequence>MPPQTKALPIDGASVTTFDRFGDHRGYFNELYNEEKYDGLSAPGERWKQVSFSSSQKHALRGLHCSPHGKFITCVRGSFYDVIADFRDGSPTFGRWCGVFVPGGCGHGFFTFEDDTCALYLQEGCFNPAKEADTHPFDPLVNVQWPVPEGVVPVMSAKDEAAPFLSVRRPKLCGYAPRGRVLVIGGTGQVGGALIEAFGARNCVGTYAATPAEGMIHFDLAQAAMQPQLAIDLVQTVYPEVVCICAGFTWVDGCEREPQKANAMNNRGPAVLAAAAAAVGAKVVWYSTDYVFSGGSSLPGSGGSKANGVAAADAGGPYGEEDPPSPLNVYGSSKLAGEAAVLAADPSALVLRTNVVYGPEHVGKNFVYQLARKLGSGEAMNVPVDQIGTPTYNRDLADATKRLVEAGASGLFNVGGPEPLGRVAFAEKVITALGGRRPLDAGLIKPVETVNAGQAACRPLASGLKLDKLRAAIPDWAPRSVAEAIDDWLANPHGKSLGE</sequence>
<dbReference type="InterPro" id="IPR011051">
    <property type="entry name" value="RmlC_Cupin_sf"/>
</dbReference>
<name>A0A0D3KBR1_EMIH1</name>
<feature type="region of interest" description="Disordered" evidence="1">
    <location>
        <begin position="299"/>
        <end position="322"/>
    </location>
</feature>
<dbReference type="InterPro" id="IPR005913">
    <property type="entry name" value="dTDP_dehydrorham_reduct"/>
</dbReference>
<dbReference type="KEGG" id="ehx:EMIHUDRAFT_449441"/>
<dbReference type="Pfam" id="PF00908">
    <property type="entry name" value="dTDP_sugar_isom"/>
    <property type="match status" value="1"/>
</dbReference>
<dbReference type="Gene3D" id="2.60.120.10">
    <property type="entry name" value="Jelly Rolls"/>
    <property type="match status" value="1"/>
</dbReference>
<dbReference type="Pfam" id="PF04321">
    <property type="entry name" value="RmlD_sub_bind"/>
    <property type="match status" value="1"/>
</dbReference>
<proteinExistence type="predicted"/>
<evidence type="ECO:0000313" key="4">
    <source>
        <dbReference type="Proteomes" id="UP000013827"/>
    </source>
</evidence>
<dbReference type="SUPFAM" id="SSF51735">
    <property type="entry name" value="NAD(P)-binding Rossmann-fold domains"/>
    <property type="match status" value="1"/>
</dbReference>
<dbReference type="CDD" id="cd05254">
    <property type="entry name" value="dTDP_HR_like_SDR_e"/>
    <property type="match status" value="1"/>
</dbReference>
<feature type="domain" description="RmlD-like substrate binding" evidence="2">
    <location>
        <begin position="180"/>
        <end position="476"/>
    </location>
</feature>
<dbReference type="RefSeq" id="XP_005785625.1">
    <property type="nucleotide sequence ID" value="XM_005785568.1"/>
</dbReference>
<reference evidence="4" key="1">
    <citation type="journal article" date="2013" name="Nature">
        <title>Pan genome of the phytoplankton Emiliania underpins its global distribution.</title>
        <authorList>
            <person name="Read B.A."/>
            <person name="Kegel J."/>
            <person name="Klute M.J."/>
            <person name="Kuo A."/>
            <person name="Lefebvre S.C."/>
            <person name="Maumus F."/>
            <person name="Mayer C."/>
            <person name="Miller J."/>
            <person name="Monier A."/>
            <person name="Salamov A."/>
            <person name="Young J."/>
            <person name="Aguilar M."/>
            <person name="Claverie J.M."/>
            <person name="Frickenhaus S."/>
            <person name="Gonzalez K."/>
            <person name="Herman E.K."/>
            <person name="Lin Y.C."/>
            <person name="Napier J."/>
            <person name="Ogata H."/>
            <person name="Sarno A.F."/>
            <person name="Shmutz J."/>
            <person name="Schroeder D."/>
            <person name="de Vargas C."/>
            <person name="Verret F."/>
            <person name="von Dassow P."/>
            <person name="Valentin K."/>
            <person name="Van de Peer Y."/>
            <person name="Wheeler G."/>
            <person name="Dacks J.B."/>
            <person name="Delwiche C.F."/>
            <person name="Dyhrman S.T."/>
            <person name="Glockner G."/>
            <person name="John U."/>
            <person name="Richards T."/>
            <person name="Worden A.Z."/>
            <person name="Zhang X."/>
            <person name="Grigoriev I.V."/>
            <person name="Allen A.E."/>
            <person name="Bidle K."/>
            <person name="Borodovsky M."/>
            <person name="Bowler C."/>
            <person name="Brownlee C."/>
            <person name="Cock J.M."/>
            <person name="Elias M."/>
            <person name="Gladyshev V.N."/>
            <person name="Groth M."/>
            <person name="Guda C."/>
            <person name="Hadaegh A."/>
            <person name="Iglesias-Rodriguez M.D."/>
            <person name="Jenkins J."/>
            <person name="Jones B.M."/>
            <person name="Lawson T."/>
            <person name="Leese F."/>
            <person name="Lindquist E."/>
            <person name="Lobanov A."/>
            <person name="Lomsadze A."/>
            <person name="Malik S.B."/>
            <person name="Marsh M.E."/>
            <person name="Mackinder L."/>
            <person name="Mock T."/>
            <person name="Mueller-Roeber B."/>
            <person name="Pagarete A."/>
            <person name="Parker M."/>
            <person name="Probert I."/>
            <person name="Quesneville H."/>
            <person name="Raines C."/>
            <person name="Rensing S.A."/>
            <person name="Riano-Pachon D.M."/>
            <person name="Richier S."/>
            <person name="Rokitta S."/>
            <person name="Shiraiwa Y."/>
            <person name="Soanes D.M."/>
            <person name="van der Giezen M."/>
            <person name="Wahlund T.M."/>
            <person name="Williams B."/>
            <person name="Wilson W."/>
            <person name="Wolfe G."/>
            <person name="Wurch L.L."/>
        </authorList>
    </citation>
    <scope>NUCLEOTIDE SEQUENCE</scope>
</reference>
<dbReference type="GeneID" id="17278467"/>
<dbReference type="PANTHER" id="PTHR10491">
    <property type="entry name" value="DTDP-4-DEHYDRORHAMNOSE REDUCTASE"/>
    <property type="match status" value="1"/>
</dbReference>
<dbReference type="InterPro" id="IPR029903">
    <property type="entry name" value="RmlD-like-bd"/>
</dbReference>
<dbReference type="eggNOG" id="KOG1430">
    <property type="taxonomic scope" value="Eukaryota"/>
</dbReference>
<dbReference type="Proteomes" id="UP000013827">
    <property type="component" value="Unassembled WGS sequence"/>
</dbReference>
<protein>
    <recommendedName>
        <fullName evidence="2">RmlD-like substrate binding domain-containing protein</fullName>
    </recommendedName>
</protein>
<dbReference type="SUPFAM" id="SSF51182">
    <property type="entry name" value="RmlC-like cupins"/>
    <property type="match status" value="1"/>
</dbReference>
<evidence type="ECO:0000313" key="3">
    <source>
        <dbReference type="EnsemblProtists" id="EOD33196"/>
    </source>
</evidence>
<dbReference type="PaxDb" id="2903-EOD33196"/>
<organism evidence="3 4">
    <name type="scientific">Emiliania huxleyi (strain CCMP1516)</name>
    <dbReference type="NCBI Taxonomy" id="280463"/>
    <lineage>
        <taxon>Eukaryota</taxon>
        <taxon>Haptista</taxon>
        <taxon>Haptophyta</taxon>
        <taxon>Prymnesiophyceae</taxon>
        <taxon>Isochrysidales</taxon>
        <taxon>Noelaerhabdaceae</taxon>
        <taxon>Emiliania</taxon>
    </lineage>
</organism>
<accession>A0A0D3KBR1</accession>
<dbReference type="InterPro" id="IPR000888">
    <property type="entry name" value="RmlC-like"/>
</dbReference>
<dbReference type="AlphaFoldDB" id="A0A0D3KBR1"/>
<dbReference type="EnsemblProtists" id="EOD33196">
    <property type="protein sequence ID" value="EOD33196"/>
    <property type="gene ID" value="EMIHUDRAFT_449441"/>
</dbReference>
<dbReference type="PANTHER" id="PTHR10491:SF4">
    <property type="entry name" value="METHIONINE ADENOSYLTRANSFERASE 2 SUBUNIT BETA"/>
    <property type="match status" value="1"/>
</dbReference>
<keyword evidence="4" id="KW-1185">Reference proteome</keyword>
<dbReference type="GO" id="GO:0008830">
    <property type="term" value="F:dTDP-4-dehydrorhamnose 3,5-epimerase activity"/>
    <property type="evidence" value="ECO:0007669"/>
    <property type="project" value="InterPro"/>
</dbReference>
<dbReference type="InterPro" id="IPR036291">
    <property type="entry name" value="NAD(P)-bd_dom_sf"/>
</dbReference>
<evidence type="ECO:0000259" key="2">
    <source>
        <dbReference type="Pfam" id="PF04321"/>
    </source>
</evidence>
<reference evidence="3" key="2">
    <citation type="submission" date="2024-10" db="UniProtKB">
        <authorList>
            <consortium name="EnsemblProtists"/>
        </authorList>
    </citation>
    <scope>IDENTIFICATION</scope>
</reference>
<dbReference type="HOGENOM" id="CLU_546840_0_0_1"/>
<evidence type="ECO:0000256" key="1">
    <source>
        <dbReference type="SAM" id="MobiDB-lite"/>
    </source>
</evidence>
<dbReference type="CDD" id="cd00438">
    <property type="entry name" value="cupin_RmlC"/>
    <property type="match status" value="1"/>
</dbReference>
<dbReference type="STRING" id="2903.R1FCK1"/>